<gene>
    <name evidence="3" type="ORF">HC138_04810</name>
</gene>
<dbReference type="Proteomes" id="UP000591626">
    <property type="component" value="Unassembled WGS sequence"/>
</dbReference>
<keyword evidence="3" id="KW-0482">Metalloprotease</keyword>
<name>A0AAP7CC50_9CORY</name>
<keyword evidence="1" id="KW-0812">Transmembrane</keyword>
<keyword evidence="3" id="KW-0645">Protease</keyword>
<feature type="transmembrane region" description="Helical" evidence="1">
    <location>
        <begin position="190"/>
        <end position="211"/>
    </location>
</feature>
<feature type="transmembrane region" description="Helical" evidence="1">
    <location>
        <begin position="37"/>
        <end position="55"/>
    </location>
</feature>
<evidence type="ECO:0000313" key="4">
    <source>
        <dbReference type="Proteomes" id="UP000591626"/>
    </source>
</evidence>
<keyword evidence="1" id="KW-1133">Transmembrane helix</keyword>
<dbReference type="GO" id="GO:0004175">
    <property type="term" value="F:endopeptidase activity"/>
    <property type="evidence" value="ECO:0007669"/>
    <property type="project" value="UniProtKB-ARBA"/>
</dbReference>
<reference evidence="3 4" key="1">
    <citation type="submission" date="2020-03" db="EMBL/GenBank/DDBJ databases">
        <title>Draft genome sequences of bacterial isolates from the female urobiome.</title>
        <authorList>
            <person name="Miller-Ensminger T."/>
            <person name="Wolfe A.J."/>
            <person name="Putonti C."/>
        </authorList>
    </citation>
    <scope>NUCLEOTIDE SEQUENCE [LARGE SCALE GENOMIC DNA]</scope>
    <source>
        <strain evidence="3 4">UMB8490</strain>
    </source>
</reference>
<feature type="domain" description="CAAX prenyl protease 2/Lysostaphin resistance protein A-like" evidence="2">
    <location>
        <begin position="114"/>
        <end position="202"/>
    </location>
</feature>
<dbReference type="InterPro" id="IPR003675">
    <property type="entry name" value="Rce1/LyrA-like_dom"/>
</dbReference>
<sequence length="212" mass="22354">MDGVSLVARQWLFLLPCAFGALGLFLARQAGDGTAGFYWATAFTAVVYLAAWWVWGDKGAFAGPGKLRDVVRGIGLGTALAVVFFLGALIVTRIPALAGPVAEILDTPNKGGYALTLLVLVVNGVGEELIFRDVVPRQLQSIGQTVLQAGVWSTVAYGLVTVVMGVPLLVFAAVVLGALAYTEAVRTGRLYSPIALHLTWSIAMLLILPSLL</sequence>
<evidence type="ECO:0000259" key="2">
    <source>
        <dbReference type="Pfam" id="PF02517"/>
    </source>
</evidence>
<feature type="transmembrane region" description="Helical" evidence="1">
    <location>
        <begin position="70"/>
        <end position="91"/>
    </location>
</feature>
<comment type="caution">
    <text evidence="3">The sequence shown here is derived from an EMBL/GenBank/DDBJ whole genome shotgun (WGS) entry which is preliminary data.</text>
</comment>
<dbReference type="EMBL" id="JAAUVV010000007">
    <property type="protein sequence ID" value="NJJ03680.1"/>
    <property type="molecule type" value="Genomic_DNA"/>
</dbReference>
<dbReference type="AlphaFoldDB" id="A0AAP7CC50"/>
<evidence type="ECO:0000256" key="1">
    <source>
        <dbReference type="SAM" id="Phobius"/>
    </source>
</evidence>
<keyword evidence="1" id="KW-0472">Membrane</keyword>
<protein>
    <submittedName>
        <fullName evidence="3">CPBP family intramembrane metalloprotease</fullName>
    </submittedName>
</protein>
<feature type="transmembrane region" description="Helical" evidence="1">
    <location>
        <begin position="112"/>
        <end position="131"/>
    </location>
</feature>
<proteinExistence type="predicted"/>
<dbReference type="Pfam" id="PF02517">
    <property type="entry name" value="Rce1-like"/>
    <property type="match status" value="1"/>
</dbReference>
<dbReference type="GO" id="GO:0080120">
    <property type="term" value="P:CAAX-box protein maturation"/>
    <property type="evidence" value="ECO:0007669"/>
    <property type="project" value="UniProtKB-ARBA"/>
</dbReference>
<feature type="transmembrane region" description="Helical" evidence="1">
    <location>
        <begin position="6"/>
        <end position="25"/>
    </location>
</feature>
<feature type="transmembrane region" description="Helical" evidence="1">
    <location>
        <begin position="151"/>
        <end position="178"/>
    </location>
</feature>
<keyword evidence="3" id="KW-0378">Hydrolase</keyword>
<accession>A0AAP7CC50</accession>
<organism evidence="3 4">
    <name type="scientific">Corynebacterium coyleae</name>
    <dbReference type="NCBI Taxonomy" id="53374"/>
    <lineage>
        <taxon>Bacteria</taxon>
        <taxon>Bacillati</taxon>
        <taxon>Actinomycetota</taxon>
        <taxon>Actinomycetes</taxon>
        <taxon>Mycobacteriales</taxon>
        <taxon>Corynebacteriaceae</taxon>
        <taxon>Corynebacterium</taxon>
    </lineage>
</organism>
<dbReference type="GO" id="GO:0008237">
    <property type="term" value="F:metallopeptidase activity"/>
    <property type="evidence" value="ECO:0007669"/>
    <property type="project" value="UniProtKB-KW"/>
</dbReference>
<evidence type="ECO:0000313" key="3">
    <source>
        <dbReference type="EMBL" id="NJJ03680.1"/>
    </source>
</evidence>